<evidence type="ECO:0000313" key="5">
    <source>
        <dbReference type="Proteomes" id="UP001278766"/>
    </source>
</evidence>
<feature type="domain" description="Ecp2 effector protein-like" evidence="3">
    <location>
        <begin position="50"/>
        <end position="164"/>
    </location>
</feature>
<keyword evidence="5" id="KW-1185">Reference proteome</keyword>
<gene>
    <name evidence="4" type="ORF">B0H64DRAFT_409243</name>
</gene>
<dbReference type="GeneID" id="87841653"/>
<dbReference type="EMBL" id="JAUEPN010000009">
    <property type="protein sequence ID" value="KAK3291541.1"/>
    <property type="molecule type" value="Genomic_DNA"/>
</dbReference>
<protein>
    <recommendedName>
        <fullName evidence="3">Ecp2 effector protein-like domain-containing protein</fullName>
    </recommendedName>
</protein>
<reference evidence="4" key="1">
    <citation type="journal article" date="2023" name="Mol. Phylogenet. Evol.">
        <title>Genome-scale phylogeny and comparative genomics of the fungal order Sordariales.</title>
        <authorList>
            <person name="Hensen N."/>
            <person name="Bonometti L."/>
            <person name="Westerberg I."/>
            <person name="Brannstrom I.O."/>
            <person name="Guillou S."/>
            <person name="Cros-Aarteil S."/>
            <person name="Calhoun S."/>
            <person name="Haridas S."/>
            <person name="Kuo A."/>
            <person name="Mondo S."/>
            <person name="Pangilinan J."/>
            <person name="Riley R."/>
            <person name="LaButti K."/>
            <person name="Andreopoulos B."/>
            <person name="Lipzen A."/>
            <person name="Chen C."/>
            <person name="Yan M."/>
            <person name="Daum C."/>
            <person name="Ng V."/>
            <person name="Clum A."/>
            <person name="Steindorff A."/>
            <person name="Ohm R.A."/>
            <person name="Martin F."/>
            <person name="Silar P."/>
            <person name="Natvig D.O."/>
            <person name="Lalanne C."/>
            <person name="Gautier V."/>
            <person name="Ament-Velasquez S.L."/>
            <person name="Kruys A."/>
            <person name="Hutchinson M.I."/>
            <person name="Powell A.J."/>
            <person name="Barry K."/>
            <person name="Miller A.N."/>
            <person name="Grigoriev I.V."/>
            <person name="Debuchy R."/>
            <person name="Gladieux P."/>
            <person name="Hiltunen Thoren M."/>
            <person name="Johannesson H."/>
        </authorList>
    </citation>
    <scope>NUCLEOTIDE SEQUENCE</scope>
    <source>
        <strain evidence="4">CBS 168.71</strain>
    </source>
</reference>
<feature type="chain" id="PRO_5042079815" description="Ecp2 effector protein-like domain-containing protein" evidence="2">
    <location>
        <begin position="22"/>
        <end position="181"/>
    </location>
</feature>
<feature type="signal peptide" evidence="2">
    <location>
        <begin position="1"/>
        <end position="21"/>
    </location>
</feature>
<evidence type="ECO:0000259" key="3">
    <source>
        <dbReference type="Pfam" id="PF14856"/>
    </source>
</evidence>
<dbReference type="InterPro" id="IPR029226">
    <property type="entry name" value="Ecp2-like"/>
</dbReference>
<evidence type="ECO:0000313" key="4">
    <source>
        <dbReference type="EMBL" id="KAK3291541.1"/>
    </source>
</evidence>
<feature type="region of interest" description="Disordered" evidence="1">
    <location>
        <begin position="39"/>
        <end position="63"/>
    </location>
</feature>
<proteinExistence type="predicted"/>
<dbReference type="Pfam" id="PF14856">
    <property type="entry name" value="Hce2"/>
    <property type="match status" value="1"/>
</dbReference>
<dbReference type="Proteomes" id="UP001278766">
    <property type="component" value="Unassembled WGS sequence"/>
</dbReference>
<name>A0AAE0LN44_9PEZI</name>
<keyword evidence="2" id="KW-0732">Signal</keyword>
<accession>A0AAE0LN44</accession>
<comment type="caution">
    <text evidence="4">The sequence shown here is derived from an EMBL/GenBank/DDBJ whole genome shotgun (WGS) entry which is preliminary data.</text>
</comment>
<organism evidence="4 5">
    <name type="scientific">Chaetomium fimeti</name>
    <dbReference type="NCBI Taxonomy" id="1854472"/>
    <lineage>
        <taxon>Eukaryota</taxon>
        <taxon>Fungi</taxon>
        <taxon>Dikarya</taxon>
        <taxon>Ascomycota</taxon>
        <taxon>Pezizomycotina</taxon>
        <taxon>Sordariomycetes</taxon>
        <taxon>Sordariomycetidae</taxon>
        <taxon>Sordariales</taxon>
        <taxon>Chaetomiaceae</taxon>
        <taxon>Chaetomium</taxon>
    </lineage>
</organism>
<evidence type="ECO:0000256" key="1">
    <source>
        <dbReference type="SAM" id="MobiDB-lite"/>
    </source>
</evidence>
<dbReference type="AlphaFoldDB" id="A0AAE0LN44"/>
<sequence length="181" mass="19423">MPSLKTLLLAGLTTLTATTLAAPTTTPNPTTALISKRATYHPSESAENDYCGEANPRATSGDDRPLVDDCTALRAAHEASGYWLVTAAETRAAQDSGAERWTRLDEKGTCAFEVRLSTDNDGEGEPGVVDYRFGTNDLRFYISAHAGKGNAVDGRVGVSSGVWCRRVEGEQVRVDWRVVSS</sequence>
<dbReference type="RefSeq" id="XP_062655055.1">
    <property type="nucleotide sequence ID" value="XM_062804705.1"/>
</dbReference>
<reference evidence="4" key="2">
    <citation type="submission" date="2023-06" db="EMBL/GenBank/DDBJ databases">
        <authorList>
            <consortium name="Lawrence Berkeley National Laboratory"/>
            <person name="Haridas S."/>
            <person name="Hensen N."/>
            <person name="Bonometti L."/>
            <person name="Westerberg I."/>
            <person name="Brannstrom I.O."/>
            <person name="Guillou S."/>
            <person name="Cros-Aarteil S."/>
            <person name="Calhoun S."/>
            <person name="Kuo A."/>
            <person name="Mondo S."/>
            <person name="Pangilinan J."/>
            <person name="Riley R."/>
            <person name="Labutti K."/>
            <person name="Andreopoulos B."/>
            <person name="Lipzen A."/>
            <person name="Chen C."/>
            <person name="Yanf M."/>
            <person name="Daum C."/>
            <person name="Ng V."/>
            <person name="Clum A."/>
            <person name="Steindorff A."/>
            <person name="Ohm R."/>
            <person name="Martin F."/>
            <person name="Silar P."/>
            <person name="Natvig D."/>
            <person name="Lalanne C."/>
            <person name="Gautier V."/>
            <person name="Ament-Velasquez S.L."/>
            <person name="Kruys A."/>
            <person name="Hutchinson M.I."/>
            <person name="Powell A.J."/>
            <person name="Barry K."/>
            <person name="Miller A.N."/>
            <person name="Grigoriev I.V."/>
            <person name="Debuchy R."/>
            <person name="Gladieux P."/>
            <person name="Thoren M.H."/>
            <person name="Johannesson H."/>
        </authorList>
    </citation>
    <scope>NUCLEOTIDE SEQUENCE</scope>
    <source>
        <strain evidence="4">CBS 168.71</strain>
    </source>
</reference>
<evidence type="ECO:0000256" key="2">
    <source>
        <dbReference type="SAM" id="SignalP"/>
    </source>
</evidence>